<sequence length="69" mass="7924">MAIRLKTLDDVRRYLANLINRVERGEVDPAISGRLGYLCNILSGAIKDGELERRLEQLEELVEKQEANR</sequence>
<reference evidence="1" key="1">
    <citation type="submission" date="2022-12" db="EMBL/GenBank/DDBJ databases">
        <title>Reference genome sequencing for broad-spectrum identification of bacterial and archaeal isolates by mass spectrometry.</title>
        <authorList>
            <person name="Sekiguchi Y."/>
            <person name="Tourlousse D.M."/>
        </authorList>
    </citation>
    <scope>NUCLEOTIDE SEQUENCE</scope>
    <source>
        <strain evidence="1">ASRB1</strain>
    </source>
</reference>
<accession>A0A9W6LAE3</accession>
<proteinExistence type="predicted"/>
<dbReference type="RefSeq" id="WP_244085295.1">
    <property type="nucleotide sequence ID" value="NZ_BSDR01000001.1"/>
</dbReference>
<keyword evidence="2" id="KW-1185">Reference proteome</keyword>
<evidence type="ECO:0000313" key="2">
    <source>
        <dbReference type="Proteomes" id="UP001144372"/>
    </source>
</evidence>
<comment type="caution">
    <text evidence="1">The sequence shown here is derived from an EMBL/GenBank/DDBJ whole genome shotgun (WGS) entry which is preliminary data.</text>
</comment>
<dbReference type="AlphaFoldDB" id="A0A9W6LAE3"/>
<name>A0A9W6LAE3_9BACT</name>
<evidence type="ECO:0000313" key="1">
    <source>
        <dbReference type="EMBL" id="GLI36179.1"/>
    </source>
</evidence>
<dbReference type="EMBL" id="BSDR01000001">
    <property type="protein sequence ID" value="GLI36179.1"/>
    <property type="molecule type" value="Genomic_DNA"/>
</dbReference>
<protein>
    <submittedName>
        <fullName evidence="1">Uncharacterized protein</fullName>
    </submittedName>
</protein>
<gene>
    <name evidence="1" type="ORF">DAMNIGENAA_36120</name>
</gene>
<organism evidence="1 2">
    <name type="scientific">Desulforhabdus amnigena</name>
    <dbReference type="NCBI Taxonomy" id="40218"/>
    <lineage>
        <taxon>Bacteria</taxon>
        <taxon>Pseudomonadati</taxon>
        <taxon>Thermodesulfobacteriota</taxon>
        <taxon>Syntrophobacteria</taxon>
        <taxon>Syntrophobacterales</taxon>
        <taxon>Syntrophobacteraceae</taxon>
        <taxon>Desulforhabdus</taxon>
    </lineage>
</organism>
<dbReference type="Proteomes" id="UP001144372">
    <property type="component" value="Unassembled WGS sequence"/>
</dbReference>